<keyword evidence="5" id="KW-1185">Reference proteome</keyword>
<comment type="caution">
    <text evidence="4">The sequence shown here is derived from an EMBL/GenBank/DDBJ whole genome shotgun (WGS) entry which is preliminary data.</text>
</comment>
<keyword evidence="3" id="KW-0479">Metal-binding</keyword>
<dbReference type="PANTHER" id="PTHR13799">
    <property type="entry name" value="NGG1 INTERACTING FACTOR 3"/>
    <property type="match status" value="1"/>
</dbReference>
<evidence type="ECO:0000256" key="1">
    <source>
        <dbReference type="ARBA" id="ARBA00006964"/>
    </source>
</evidence>
<dbReference type="Proteomes" id="UP000078046">
    <property type="component" value="Unassembled WGS sequence"/>
</dbReference>
<dbReference type="InterPro" id="IPR002678">
    <property type="entry name" value="DUF34/NIF3"/>
</dbReference>
<evidence type="ECO:0000256" key="3">
    <source>
        <dbReference type="PIRSR" id="PIRSR602678-1"/>
    </source>
</evidence>
<dbReference type="OrthoDB" id="3345469at2759"/>
<evidence type="ECO:0000313" key="5">
    <source>
        <dbReference type="Proteomes" id="UP000078046"/>
    </source>
</evidence>
<organism evidence="4 5">
    <name type="scientific">Intoshia linei</name>
    <dbReference type="NCBI Taxonomy" id="1819745"/>
    <lineage>
        <taxon>Eukaryota</taxon>
        <taxon>Metazoa</taxon>
        <taxon>Spiralia</taxon>
        <taxon>Lophotrochozoa</taxon>
        <taxon>Mesozoa</taxon>
        <taxon>Orthonectida</taxon>
        <taxon>Rhopaluridae</taxon>
        <taxon>Intoshia</taxon>
    </lineage>
</organism>
<accession>A0A177BA09</accession>
<feature type="binding site" evidence="3">
    <location>
        <position position="66"/>
    </location>
    <ligand>
        <name>a divalent metal cation</name>
        <dbReference type="ChEBI" id="CHEBI:60240"/>
        <label>1</label>
    </ligand>
</feature>
<name>A0A177BA09_9BILA</name>
<dbReference type="EMBL" id="LWCA01000155">
    <property type="protein sequence ID" value="OAF70381.1"/>
    <property type="molecule type" value="Genomic_DNA"/>
</dbReference>
<dbReference type="Gene3D" id="3.40.1390.30">
    <property type="entry name" value="NIF3 (NGG1p interacting factor 3)-like"/>
    <property type="match status" value="1"/>
</dbReference>
<dbReference type="GO" id="GO:0016787">
    <property type="term" value="F:hydrolase activity"/>
    <property type="evidence" value="ECO:0007669"/>
    <property type="project" value="UniProtKB-KW"/>
</dbReference>
<evidence type="ECO:0000256" key="2">
    <source>
        <dbReference type="ARBA" id="ARBA00019069"/>
    </source>
</evidence>
<dbReference type="SUPFAM" id="SSF102705">
    <property type="entry name" value="NIF3 (NGG1p interacting factor 3)-like"/>
    <property type="match status" value="1"/>
</dbReference>
<feature type="binding site" evidence="3">
    <location>
        <position position="105"/>
    </location>
    <ligand>
        <name>a divalent metal cation</name>
        <dbReference type="ChEBI" id="CHEBI:60240"/>
        <label>1</label>
    </ligand>
</feature>
<dbReference type="AlphaFoldDB" id="A0A177BA09"/>
<evidence type="ECO:0000313" key="4">
    <source>
        <dbReference type="EMBL" id="OAF70381.1"/>
    </source>
</evidence>
<keyword evidence="4" id="KW-0378">Hydrolase</keyword>
<sequence length="194" mass="21869">MNVQELGVLIHKCFPLSWAMKWDNVGLLINPNNNIEIKNVLVTVDLTESIVTEAISKRCNFIFSYHPPIFYKMPLNLLIQDKKCAMYMKCIKNDIAVFSAHSNLDASSDGPNDYILNKFDIKSSSLKGILTLENMESPSLDGTHGRSAHLNESISLNSAIDSVKRICNIKQLRIATSLKNKGNSYEYIYILEIV</sequence>
<dbReference type="GO" id="GO:0005739">
    <property type="term" value="C:mitochondrion"/>
    <property type="evidence" value="ECO:0007669"/>
    <property type="project" value="TreeGrafter"/>
</dbReference>
<comment type="similarity">
    <text evidence="1">Belongs to the GTP cyclohydrolase I type 2/NIF3 family.</text>
</comment>
<reference evidence="4 5" key="1">
    <citation type="submission" date="2016-04" db="EMBL/GenBank/DDBJ databases">
        <title>The genome of Intoshia linei affirms orthonectids as highly simplified spiralians.</title>
        <authorList>
            <person name="Mikhailov K.V."/>
            <person name="Slusarev G.S."/>
            <person name="Nikitin M.A."/>
            <person name="Logacheva M.D."/>
            <person name="Penin A."/>
            <person name="Aleoshin V."/>
            <person name="Panchin Y.V."/>
        </authorList>
    </citation>
    <scope>NUCLEOTIDE SEQUENCE [LARGE SCALE GENOMIC DNA]</scope>
    <source>
        <strain evidence="4">Intl2013</strain>
        <tissue evidence="4">Whole animal</tissue>
    </source>
</reference>
<dbReference type="InterPro" id="IPR036069">
    <property type="entry name" value="DUF34/NIF3_sf"/>
</dbReference>
<proteinExistence type="inferred from homology"/>
<dbReference type="GO" id="GO:0046872">
    <property type="term" value="F:metal ion binding"/>
    <property type="evidence" value="ECO:0007669"/>
    <property type="project" value="UniProtKB-KW"/>
</dbReference>
<dbReference type="PANTHER" id="PTHR13799:SF13">
    <property type="entry name" value="NIF3-LIKE PROTEIN 1"/>
    <property type="match status" value="1"/>
</dbReference>
<dbReference type="Pfam" id="PF01784">
    <property type="entry name" value="DUF34_NIF3"/>
    <property type="match status" value="1"/>
</dbReference>
<gene>
    <name evidence="4" type="ORF">A3Q56_01892</name>
</gene>
<dbReference type="FunFam" id="3.40.1390.30:FF:000001">
    <property type="entry name" value="GTP cyclohydrolase 1 type 2"/>
    <property type="match status" value="1"/>
</dbReference>
<protein>
    <recommendedName>
        <fullName evidence="2">NIF3-like protein 1</fullName>
    </recommendedName>
</protein>